<dbReference type="PANTHER" id="PTHR43654:SF1">
    <property type="entry name" value="ISOPENTENYL PHOSPHATE KINASE"/>
    <property type="match status" value="1"/>
</dbReference>
<organism evidence="10 11">
    <name type="scientific">Halobacillus seohaensis</name>
    <dbReference type="NCBI Taxonomy" id="447421"/>
    <lineage>
        <taxon>Bacteria</taxon>
        <taxon>Bacillati</taxon>
        <taxon>Bacillota</taxon>
        <taxon>Bacilli</taxon>
        <taxon>Bacillales</taxon>
        <taxon>Bacillaceae</taxon>
        <taxon>Halobacillus</taxon>
    </lineage>
</organism>
<reference evidence="11" key="1">
    <citation type="journal article" date="2019" name="Int. J. Syst. Evol. Microbiol.">
        <title>The Global Catalogue of Microorganisms (GCM) 10K type strain sequencing project: providing services to taxonomists for standard genome sequencing and annotation.</title>
        <authorList>
            <consortium name="The Broad Institute Genomics Platform"/>
            <consortium name="The Broad Institute Genome Sequencing Center for Infectious Disease"/>
            <person name="Wu L."/>
            <person name="Ma J."/>
        </authorList>
    </citation>
    <scope>NUCLEOTIDE SEQUENCE [LARGE SCALE GENOMIC DNA]</scope>
    <source>
        <strain evidence="11">CGMCC 4.1621</strain>
    </source>
</reference>
<comment type="catalytic activity">
    <reaction evidence="8">
        <text>L-glutamate + ATP = L-glutamyl 5-phosphate + ADP</text>
        <dbReference type="Rhea" id="RHEA:14877"/>
        <dbReference type="ChEBI" id="CHEBI:29985"/>
        <dbReference type="ChEBI" id="CHEBI:30616"/>
        <dbReference type="ChEBI" id="CHEBI:58274"/>
        <dbReference type="ChEBI" id="CHEBI:456216"/>
        <dbReference type="EC" id="2.7.2.11"/>
    </reaction>
</comment>
<evidence type="ECO:0000256" key="2">
    <source>
        <dbReference type="ARBA" id="ARBA00022605"/>
    </source>
</evidence>
<sequence>MVNDTNNKRVVIKIGSSSLTSLHGEISRRKLEKLVDEVVRLKDDGHEVLLVSSGAVAAGYRKLGCLTRPESLPEKQAAASIGQGLLMESYSDLFLSHGYMGSQILITRSDFSDEDRYNNARNTINVLLERGIIPIVNENDTITVDRLKFGDNDTLSAKVAGLVEADELIILSDIDGLYDADPRKNEDAQLLDTVHEITPEIEAAAGDPGSSVGTGGMKSKLDAFKIAMASGISSFLGKAGTDQIVYDAVYRNAVGTYFEPTSVIEDLDQKKQWIAFNSGPEGEITIDHRARKTIVDMKESLLPMNVHHVNGRFKKGAVVHINDLTGEEIGLGIVNYSSKQLEQMIGLTDPELESYEKAAIDSKDLVCNLEVKLPVGV</sequence>
<dbReference type="InterPro" id="IPR001057">
    <property type="entry name" value="Glu/AcGlu_kinase"/>
</dbReference>
<comment type="caution">
    <text evidence="10">The sequence shown here is derived from an EMBL/GenBank/DDBJ whole genome shotgun (WGS) entry which is preliminary data.</text>
</comment>
<dbReference type="PROSITE" id="PS00902">
    <property type="entry name" value="GLUTAMATE_5_KINASE"/>
    <property type="match status" value="1"/>
</dbReference>
<dbReference type="InterPro" id="IPR036393">
    <property type="entry name" value="AceGlu_kinase-like_sf"/>
</dbReference>
<evidence type="ECO:0000256" key="8">
    <source>
        <dbReference type="HAMAP-Rule" id="MF_00456"/>
    </source>
</evidence>
<evidence type="ECO:0000259" key="9">
    <source>
        <dbReference type="SMART" id="SM00359"/>
    </source>
</evidence>
<comment type="function">
    <text evidence="8">Catalyzes the transfer of a phosphate group to glutamate to form L-glutamate 5-phosphate.</text>
</comment>
<evidence type="ECO:0000256" key="7">
    <source>
        <dbReference type="ARBA" id="ARBA00022840"/>
    </source>
</evidence>
<evidence type="ECO:0000256" key="5">
    <source>
        <dbReference type="ARBA" id="ARBA00022741"/>
    </source>
</evidence>
<gene>
    <name evidence="8 10" type="primary">proB</name>
    <name evidence="10" type="ORF">ACFQIC_08715</name>
</gene>
<dbReference type="InterPro" id="IPR015947">
    <property type="entry name" value="PUA-like_sf"/>
</dbReference>
<dbReference type="CDD" id="cd04242">
    <property type="entry name" value="AAK_G5K_ProB"/>
    <property type="match status" value="1"/>
</dbReference>
<dbReference type="InterPro" id="IPR036974">
    <property type="entry name" value="PUA_sf"/>
</dbReference>
<comment type="similarity">
    <text evidence="8">Belongs to the glutamate 5-kinase family.</text>
</comment>
<feature type="binding site" evidence="8">
    <location>
        <begin position="172"/>
        <end position="173"/>
    </location>
    <ligand>
        <name>ATP</name>
        <dbReference type="ChEBI" id="CHEBI:30616"/>
    </ligand>
</feature>
<feature type="binding site" evidence="8">
    <location>
        <begin position="214"/>
        <end position="220"/>
    </location>
    <ligand>
        <name>ATP</name>
        <dbReference type="ChEBI" id="CHEBI:30616"/>
    </ligand>
</feature>
<dbReference type="InterPro" id="IPR005715">
    <property type="entry name" value="Glu_5kinase/COase_Synthase"/>
</dbReference>
<dbReference type="HAMAP" id="MF_00456">
    <property type="entry name" value="ProB"/>
    <property type="match status" value="1"/>
</dbReference>
<proteinExistence type="inferred from homology"/>
<keyword evidence="6 8" id="KW-0418">Kinase</keyword>
<dbReference type="SUPFAM" id="SSF88697">
    <property type="entry name" value="PUA domain-like"/>
    <property type="match status" value="1"/>
</dbReference>
<dbReference type="Proteomes" id="UP001596410">
    <property type="component" value="Unassembled WGS sequence"/>
</dbReference>
<evidence type="ECO:0000256" key="3">
    <source>
        <dbReference type="ARBA" id="ARBA00022650"/>
    </source>
</evidence>
<dbReference type="PANTHER" id="PTHR43654">
    <property type="entry name" value="GLUTAMATE 5-KINASE"/>
    <property type="match status" value="1"/>
</dbReference>
<dbReference type="EC" id="2.7.2.11" evidence="8"/>
<dbReference type="CDD" id="cd21157">
    <property type="entry name" value="PUA_G5K"/>
    <property type="match status" value="1"/>
</dbReference>
<protein>
    <recommendedName>
        <fullName evidence="8">Glutamate 5-kinase</fullName>
        <ecNumber evidence="8">2.7.2.11</ecNumber>
    </recommendedName>
    <alternativeName>
        <fullName evidence="8">Gamma-glutamyl kinase</fullName>
        <shortName evidence="8">GK</shortName>
    </alternativeName>
</protein>
<dbReference type="InterPro" id="IPR011529">
    <property type="entry name" value="Glu_5kinase"/>
</dbReference>
<dbReference type="PROSITE" id="PS50890">
    <property type="entry name" value="PUA"/>
    <property type="match status" value="1"/>
</dbReference>
<feature type="binding site" evidence="8">
    <location>
        <position position="13"/>
    </location>
    <ligand>
        <name>ATP</name>
        <dbReference type="ChEBI" id="CHEBI:30616"/>
    </ligand>
</feature>
<dbReference type="InterPro" id="IPR041739">
    <property type="entry name" value="G5K_ProB"/>
</dbReference>
<evidence type="ECO:0000313" key="10">
    <source>
        <dbReference type="EMBL" id="MFC7061939.1"/>
    </source>
</evidence>
<feature type="binding site" evidence="8">
    <location>
        <position position="53"/>
    </location>
    <ligand>
        <name>substrate</name>
    </ligand>
</feature>
<keyword evidence="5 8" id="KW-0547">Nucleotide-binding</keyword>
<keyword evidence="2 8" id="KW-0028">Amino-acid biosynthesis</keyword>
<comment type="subcellular location">
    <subcellularLocation>
        <location evidence="8">Cytoplasm</location>
    </subcellularLocation>
</comment>
<comment type="pathway">
    <text evidence="8">Amino-acid biosynthesis; L-proline biosynthesis; L-glutamate 5-semialdehyde from L-glutamate: step 1/2.</text>
</comment>
<keyword evidence="3 8" id="KW-0641">Proline biosynthesis</keyword>
<dbReference type="EMBL" id="JBHSZV010000020">
    <property type="protein sequence ID" value="MFC7061939.1"/>
    <property type="molecule type" value="Genomic_DNA"/>
</dbReference>
<dbReference type="RefSeq" id="WP_204709803.1">
    <property type="nucleotide sequence ID" value="NZ_JBHSZV010000020.1"/>
</dbReference>
<accession>A0ABW2ENG9</accession>
<dbReference type="Gene3D" id="3.40.1160.10">
    <property type="entry name" value="Acetylglutamate kinase-like"/>
    <property type="match status" value="1"/>
</dbReference>
<evidence type="ECO:0000256" key="6">
    <source>
        <dbReference type="ARBA" id="ARBA00022777"/>
    </source>
</evidence>
<keyword evidence="11" id="KW-1185">Reference proteome</keyword>
<feature type="binding site" evidence="8">
    <location>
        <position position="152"/>
    </location>
    <ligand>
        <name>substrate</name>
    </ligand>
</feature>
<dbReference type="Pfam" id="PF01472">
    <property type="entry name" value="PUA"/>
    <property type="match status" value="1"/>
</dbReference>
<keyword evidence="1 8" id="KW-0963">Cytoplasm</keyword>
<dbReference type="PIRSF" id="PIRSF000729">
    <property type="entry name" value="GK"/>
    <property type="match status" value="1"/>
</dbReference>
<dbReference type="SMART" id="SM00359">
    <property type="entry name" value="PUA"/>
    <property type="match status" value="1"/>
</dbReference>
<feature type="domain" description="PUA" evidence="9">
    <location>
        <begin position="282"/>
        <end position="367"/>
    </location>
</feature>
<dbReference type="Gene3D" id="2.30.130.10">
    <property type="entry name" value="PUA domain"/>
    <property type="match status" value="1"/>
</dbReference>
<evidence type="ECO:0000313" key="11">
    <source>
        <dbReference type="Proteomes" id="UP001596410"/>
    </source>
</evidence>
<dbReference type="Pfam" id="PF00696">
    <property type="entry name" value="AA_kinase"/>
    <property type="match status" value="1"/>
</dbReference>
<dbReference type="PRINTS" id="PR00474">
    <property type="entry name" value="GLU5KINASE"/>
</dbReference>
<dbReference type="InterPro" id="IPR001048">
    <property type="entry name" value="Asp/Glu/Uridylate_kinase"/>
</dbReference>
<keyword evidence="4 8" id="KW-0808">Transferase</keyword>
<dbReference type="InterPro" id="IPR019797">
    <property type="entry name" value="Glutamate_5-kinase_CS"/>
</dbReference>
<evidence type="ECO:0000256" key="4">
    <source>
        <dbReference type="ARBA" id="ARBA00022679"/>
    </source>
</evidence>
<feature type="binding site" evidence="8">
    <location>
        <position position="140"/>
    </location>
    <ligand>
        <name>substrate</name>
    </ligand>
</feature>
<dbReference type="SUPFAM" id="SSF53633">
    <property type="entry name" value="Carbamate kinase-like"/>
    <property type="match status" value="1"/>
</dbReference>
<dbReference type="NCBIfam" id="TIGR01027">
    <property type="entry name" value="proB"/>
    <property type="match status" value="1"/>
</dbReference>
<name>A0ABW2ENG9_9BACI</name>
<dbReference type="GO" id="GO:0004349">
    <property type="term" value="F:glutamate 5-kinase activity"/>
    <property type="evidence" value="ECO:0007669"/>
    <property type="project" value="UniProtKB-EC"/>
</dbReference>
<dbReference type="InterPro" id="IPR002478">
    <property type="entry name" value="PUA"/>
</dbReference>
<evidence type="ECO:0000256" key="1">
    <source>
        <dbReference type="ARBA" id="ARBA00022490"/>
    </source>
</evidence>
<keyword evidence="7 8" id="KW-0067">ATP-binding</keyword>